<dbReference type="InterPro" id="IPR051557">
    <property type="entry name" value="NipSnap_domain"/>
</dbReference>
<dbReference type="Pfam" id="PF07978">
    <property type="entry name" value="NIPSNAP"/>
    <property type="match status" value="1"/>
</dbReference>
<sequence length="98" mass="11439">MIHELRTYTLVPGGTREYLRIYNETARALQTRMLGNLVTLMTPESGDLNQLVFLWAYDSHEERARRRAQLMADASFTEFRKSVRHLLVRQDSRLLTAA</sequence>
<proteinExistence type="inferred from homology"/>
<organism evidence="3 4">
    <name type="scientific">Variovorax beijingensis</name>
    <dbReference type="NCBI Taxonomy" id="2496117"/>
    <lineage>
        <taxon>Bacteria</taxon>
        <taxon>Pseudomonadati</taxon>
        <taxon>Pseudomonadota</taxon>
        <taxon>Betaproteobacteria</taxon>
        <taxon>Burkholderiales</taxon>
        <taxon>Comamonadaceae</taxon>
        <taxon>Variovorax</taxon>
    </lineage>
</organism>
<dbReference type="InterPro" id="IPR012577">
    <property type="entry name" value="NIPSNAP"/>
</dbReference>
<comment type="similarity">
    <text evidence="1">Belongs to the NipSnap family.</text>
</comment>
<dbReference type="EMBL" id="VIVL01000008">
    <property type="protein sequence ID" value="TWD77973.1"/>
    <property type="molecule type" value="Genomic_DNA"/>
</dbReference>
<dbReference type="PANTHER" id="PTHR21017">
    <property type="entry name" value="NIPSNAP-RELATED"/>
    <property type="match status" value="1"/>
</dbReference>
<evidence type="ECO:0000313" key="4">
    <source>
        <dbReference type="Proteomes" id="UP000319722"/>
    </source>
</evidence>
<evidence type="ECO:0000313" key="3">
    <source>
        <dbReference type="EMBL" id="TWD77973.1"/>
    </source>
</evidence>
<dbReference type="InterPro" id="IPR011008">
    <property type="entry name" value="Dimeric_a/b-barrel"/>
</dbReference>
<feature type="domain" description="NIPSNAP" evidence="2">
    <location>
        <begin position="4"/>
        <end position="97"/>
    </location>
</feature>
<dbReference type="Gene3D" id="3.30.70.100">
    <property type="match status" value="1"/>
</dbReference>
<evidence type="ECO:0000259" key="2">
    <source>
        <dbReference type="Pfam" id="PF07978"/>
    </source>
</evidence>
<accession>A0A561BGH6</accession>
<dbReference type="RefSeq" id="WP_145745758.1">
    <property type="nucleotide sequence ID" value="NZ_VIVL01000008.1"/>
</dbReference>
<name>A0A561BGH6_9BURK</name>
<evidence type="ECO:0000256" key="1">
    <source>
        <dbReference type="ARBA" id="ARBA00005291"/>
    </source>
</evidence>
<dbReference type="PANTHER" id="PTHR21017:SF17">
    <property type="entry name" value="PROTEIN NIPSNAP"/>
    <property type="match status" value="1"/>
</dbReference>
<dbReference type="AlphaFoldDB" id="A0A561BGH6"/>
<dbReference type="SUPFAM" id="SSF54909">
    <property type="entry name" value="Dimeric alpha+beta barrel"/>
    <property type="match status" value="1"/>
</dbReference>
<comment type="caution">
    <text evidence="3">The sequence shown here is derived from an EMBL/GenBank/DDBJ whole genome shotgun (WGS) entry which is preliminary data.</text>
</comment>
<reference evidence="3 4" key="1">
    <citation type="submission" date="2019-06" db="EMBL/GenBank/DDBJ databases">
        <title>Sorghum-associated microbial communities from plants grown in Nebraska, USA.</title>
        <authorList>
            <person name="Schachtman D."/>
        </authorList>
    </citation>
    <scope>NUCLEOTIDE SEQUENCE [LARGE SCALE GENOMIC DNA]</scope>
    <source>
        <strain evidence="3 4">T529</strain>
    </source>
</reference>
<dbReference type="Proteomes" id="UP000319722">
    <property type="component" value="Unassembled WGS sequence"/>
</dbReference>
<gene>
    <name evidence="3" type="ORF">FB547_10828</name>
</gene>
<protein>
    <submittedName>
        <fullName evidence="3">NIPSNAP protein</fullName>
    </submittedName>
</protein>
<dbReference type="OrthoDB" id="8905985at2"/>